<dbReference type="Pfam" id="PF05108">
    <property type="entry name" value="T7SS_ESX1_EccB"/>
    <property type="match status" value="1"/>
</dbReference>
<dbReference type="PANTHER" id="PTHR40765">
    <property type="entry name" value="ESX-2 SECRETION SYSTEM ATPASE ECCB2"/>
    <property type="match status" value="1"/>
</dbReference>
<keyword evidence="6" id="KW-0378">Hydrolase</keyword>
<dbReference type="InterPro" id="IPR044857">
    <property type="entry name" value="T7SS_EccB_R1"/>
</dbReference>
<dbReference type="AlphaFoldDB" id="A0A6V8K290"/>
<evidence type="ECO:0000256" key="10">
    <source>
        <dbReference type="SAM" id="Phobius"/>
    </source>
</evidence>
<evidence type="ECO:0000256" key="7">
    <source>
        <dbReference type="ARBA" id="ARBA00022840"/>
    </source>
</evidence>
<dbReference type="Gene3D" id="2.40.50.910">
    <property type="entry name" value="Type VII secretion system EccB, repeat 3 domain"/>
    <property type="match status" value="1"/>
</dbReference>
<evidence type="ECO:0000256" key="4">
    <source>
        <dbReference type="ARBA" id="ARBA00022692"/>
    </source>
</evidence>
<keyword evidence="8 10" id="KW-1133">Transmembrane helix</keyword>
<accession>A0A6V8K290</accession>
<dbReference type="InterPro" id="IPR042485">
    <property type="entry name" value="T7SS_EccB_R3"/>
</dbReference>
<evidence type="ECO:0000256" key="5">
    <source>
        <dbReference type="ARBA" id="ARBA00022741"/>
    </source>
</evidence>
<organism evidence="11 12">
    <name type="scientific">Phytohabitans houttuyneae</name>
    <dbReference type="NCBI Taxonomy" id="1076126"/>
    <lineage>
        <taxon>Bacteria</taxon>
        <taxon>Bacillati</taxon>
        <taxon>Actinomycetota</taxon>
        <taxon>Actinomycetes</taxon>
        <taxon>Micromonosporales</taxon>
        <taxon>Micromonosporaceae</taxon>
    </lineage>
</organism>
<keyword evidence="4 10" id="KW-0812">Transmembrane</keyword>
<evidence type="ECO:0000256" key="1">
    <source>
        <dbReference type="ARBA" id="ARBA00004162"/>
    </source>
</evidence>
<dbReference type="PANTHER" id="PTHR40765:SF2">
    <property type="entry name" value="ESX-2 SECRETION SYSTEM ATPASE ECCB2"/>
    <property type="match status" value="1"/>
</dbReference>
<evidence type="ECO:0000313" key="11">
    <source>
        <dbReference type="EMBL" id="GFJ79233.1"/>
    </source>
</evidence>
<keyword evidence="7" id="KW-0067">ATP-binding</keyword>
<evidence type="ECO:0000256" key="6">
    <source>
        <dbReference type="ARBA" id="ARBA00022801"/>
    </source>
</evidence>
<keyword evidence="5" id="KW-0547">Nucleotide-binding</keyword>
<dbReference type="GO" id="GO:0005524">
    <property type="term" value="F:ATP binding"/>
    <property type="evidence" value="ECO:0007669"/>
    <property type="project" value="UniProtKB-KW"/>
</dbReference>
<comment type="similarity">
    <text evidence="2">Belongs to the EccB family.</text>
</comment>
<feature type="transmembrane region" description="Helical" evidence="10">
    <location>
        <begin position="37"/>
        <end position="58"/>
    </location>
</feature>
<dbReference type="NCBIfam" id="TIGR03919">
    <property type="entry name" value="T7SS_EccB"/>
    <property type="match status" value="1"/>
</dbReference>
<evidence type="ECO:0000313" key="12">
    <source>
        <dbReference type="Proteomes" id="UP000482800"/>
    </source>
</evidence>
<dbReference type="GO" id="GO:0005576">
    <property type="term" value="C:extracellular region"/>
    <property type="evidence" value="ECO:0007669"/>
    <property type="project" value="TreeGrafter"/>
</dbReference>
<dbReference type="Gene3D" id="3.30.2390.20">
    <property type="entry name" value="Type VII secretion system EccB, repeat 1 domain"/>
    <property type="match status" value="1"/>
</dbReference>
<dbReference type="GO" id="GO:0016787">
    <property type="term" value="F:hydrolase activity"/>
    <property type="evidence" value="ECO:0007669"/>
    <property type="project" value="UniProtKB-KW"/>
</dbReference>
<evidence type="ECO:0000256" key="8">
    <source>
        <dbReference type="ARBA" id="ARBA00022989"/>
    </source>
</evidence>
<keyword evidence="3" id="KW-1003">Cell membrane</keyword>
<dbReference type="RefSeq" id="WP_371872132.1">
    <property type="nucleotide sequence ID" value="NZ_BLPF01000001.1"/>
</dbReference>
<reference evidence="11 12" key="2">
    <citation type="submission" date="2020-03" db="EMBL/GenBank/DDBJ databases">
        <authorList>
            <person name="Ichikawa N."/>
            <person name="Kimura A."/>
            <person name="Kitahashi Y."/>
            <person name="Uohara A."/>
        </authorList>
    </citation>
    <scope>NUCLEOTIDE SEQUENCE [LARGE SCALE GENOMIC DNA]</scope>
    <source>
        <strain evidence="11 12">NBRC 108639</strain>
    </source>
</reference>
<gene>
    <name evidence="11" type="ORF">Phou_034130</name>
</gene>
<evidence type="ECO:0000256" key="2">
    <source>
        <dbReference type="ARBA" id="ARBA00008149"/>
    </source>
</evidence>
<name>A0A6V8K290_9ACTN</name>
<evidence type="ECO:0000256" key="3">
    <source>
        <dbReference type="ARBA" id="ARBA00022475"/>
    </source>
</evidence>
<keyword evidence="9 10" id="KW-0472">Membrane</keyword>
<proteinExistence type="inferred from homology"/>
<reference evidence="11 12" key="1">
    <citation type="submission" date="2020-03" db="EMBL/GenBank/DDBJ databases">
        <title>Whole genome shotgun sequence of Phytohabitans houttuyneae NBRC 108639.</title>
        <authorList>
            <person name="Komaki H."/>
            <person name="Tamura T."/>
        </authorList>
    </citation>
    <scope>NUCLEOTIDE SEQUENCE [LARGE SCALE GENOMIC DNA]</scope>
    <source>
        <strain evidence="11 12">NBRC 108639</strain>
    </source>
</reference>
<dbReference type="GO" id="GO:0005886">
    <property type="term" value="C:plasma membrane"/>
    <property type="evidence" value="ECO:0007669"/>
    <property type="project" value="UniProtKB-SubCell"/>
</dbReference>
<sequence length="479" mass="49433">MTSRQDQLHSHQFLLQRVVAALVLRDPDPGRSPFPRAAGATVASVLVAAIAIGAVALYGMVVETAAPRWGDGPAVLVEKESGARLVYRDGTLHPVPNHVSALLVLGPGPQTVLVSQRSIEELPRGAPLGIEGAPDSVPDPRRLSTAAWTVCSTSDGPAVLVGAAAEGGASLAEQGLLVRAGGELHLVLHQRRHLLRDRDLVLSALGWTAERPTEVAPALLAALPRGPALARVPIEGVGGATAVPDAVVGDVFVTESQGGGRQYAVALPRGLAPVTQLQADLLLTDLDQREPVRLGQGEYADLVHLAAIDSAGLPPTTPPLAAPAATVCAAAPGEIVRVGASVPRTGVVVPPGGAALVEAGGTVHLISDRGGGTQCPTGRCRPFWGTARSVPCPFPRPWSSCCPRGAPGSRGGARSARRLTRFIHRVCRSSGRAATVGGVLVEAIGGGRWSAPLPRPGCWRAPRQSSTRSVATLTRCSRR</sequence>
<dbReference type="InterPro" id="IPR007795">
    <property type="entry name" value="T7SS_EccB"/>
</dbReference>
<keyword evidence="12" id="KW-1185">Reference proteome</keyword>
<dbReference type="EMBL" id="BLPF01000001">
    <property type="protein sequence ID" value="GFJ79233.1"/>
    <property type="molecule type" value="Genomic_DNA"/>
</dbReference>
<protein>
    <submittedName>
        <fullName evidence="11">Type VII secretion protein EccB</fullName>
    </submittedName>
</protein>
<dbReference type="Proteomes" id="UP000482800">
    <property type="component" value="Unassembled WGS sequence"/>
</dbReference>
<comment type="subcellular location">
    <subcellularLocation>
        <location evidence="1">Cell membrane</location>
        <topology evidence="1">Single-pass membrane protein</topology>
    </subcellularLocation>
</comment>
<evidence type="ECO:0000256" key="9">
    <source>
        <dbReference type="ARBA" id="ARBA00023136"/>
    </source>
</evidence>
<comment type="caution">
    <text evidence="11">The sequence shown here is derived from an EMBL/GenBank/DDBJ whole genome shotgun (WGS) entry which is preliminary data.</text>
</comment>